<feature type="compositionally biased region" description="Low complexity" evidence="1">
    <location>
        <begin position="27"/>
        <end position="41"/>
    </location>
</feature>
<dbReference type="Proteomes" id="UP000534294">
    <property type="component" value="Unassembled WGS sequence"/>
</dbReference>
<evidence type="ECO:0000313" key="2">
    <source>
        <dbReference type="EMBL" id="MBB5036744.1"/>
    </source>
</evidence>
<organism evidence="2 3">
    <name type="scientific">Prosthecobacter dejongeii</name>
    <dbReference type="NCBI Taxonomy" id="48465"/>
    <lineage>
        <taxon>Bacteria</taxon>
        <taxon>Pseudomonadati</taxon>
        <taxon>Verrucomicrobiota</taxon>
        <taxon>Verrucomicrobiia</taxon>
        <taxon>Verrucomicrobiales</taxon>
        <taxon>Verrucomicrobiaceae</taxon>
        <taxon>Prosthecobacter</taxon>
    </lineage>
</organism>
<evidence type="ECO:0000256" key="1">
    <source>
        <dbReference type="SAM" id="MobiDB-lite"/>
    </source>
</evidence>
<gene>
    <name evidence="2" type="ORF">HNQ64_000978</name>
</gene>
<dbReference type="AlphaFoldDB" id="A0A7W7YIH9"/>
<sequence>MWQDIGLADWLADLDNCNGPGDRQRSPAPKAKAAQAHAFVPKRQRETKAILRKAATKSA</sequence>
<feature type="region of interest" description="Disordered" evidence="1">
    <location>
        <begin position="18"/>
        <end position="46"/>
    </location>
</feature>
<accession>A0A7W7YIH9</accession>
<dbReference type="RefSeq" id="WP_184205895.1">
    <property type="nucleotide sequence ID" value="NZ_JACHIF010000001.1"/>
</dbReference>
<dbReference type="EMBL" id="JACHIF010000001">
    <property type="protein sequence ID" value="MBB5036744.1"/>
    <property type="molecule type" value="Genomic_DNA"/>
</dbReference>
<comment type="caution">
    <text evidence="2">The sequence shown here is derived from an EMBL/GenBank/DDBJ whole genome shotgun (WGS) entry which is preliminary data.</text>
</comment>
<evidence type="ECO:0000313" key="3">
    <source>
        <dbReference type="Proteomes" id="UP000534294"/>
    </source>
</evidence>
<reference evidence="2 3" key="1">
    <citation type="submission" date="2020-08" db="EMBL/GenBank/DDBJ databases">
        <title>Genomic Encyclopedia of Type Strains, Phase IV (KMG-IV): sequencing the most valuable type-strain genomes for metagenomic binning, comparative biology and taxonomic classification.</title>
        <authorList>
            <person name="Goeker M."/>
        </authorList>
    </citation>
    <scope>NUCLEOTIDE SEQUENCE [LARGE SCALE GENOMIC DNA]</scope>
    <source>
        <strain evidence="2 3">DSM 12251</strain>
    </source>
</reference>
<protein>
    <submittedName>
        <fullName evidence="2">Uncharacterized protein</fullName>
    </submittedName>
</protein>
<name>A0A7W7YIH9_9BACT</name>
<proteinExistence type="predicted"/>
<keyword evidence="3" id="KW-1185">Reference proteome</keyword>